<evidence type="ECO:0000256" key="12">
    <source>
        <dbReference type="ARBA" id="ARBA00023012"/>
    </source>
</evidence>
<evidence type="ECO:0000259" key="20">
    <source>
        <dbReference type="PROSITE" id="PS50894"/>
    </source>
</evidence>
<comment type="caution">
    <text evidence="21">The sequence shown here is derived from an EMBL/GenBank/DDBJ whole genome shotgun (WGS) entry which is preliminary data.</text>
</comment>
<dbReference type="PROSITE" id="PS50894">
    <property type="entry name" value="HPT"/>
    <property type="match status" value="1"/>
</dbReference>
<dbReference type="InterPro" id="IPR004358">
    <property type="entry name" value="Sig_transdc_His_kin-like_C"/>
</dbReference>
<dbReference type="SMART" id="SM00387">
    <property type="entry name" value="HATPase_c"/>
    <property type="match status" value="1"/>
</dbReference>
<keyword evidence="4" id="KW-1003">Cell membrane</keyword>
<evidence type="ECO:0000256" key="13">
    <source>
        <dbReference type="ARBA" id="ARBA00023136"/>
    </source>
</evidence>
<feature type="modified residue" description="4-aspartylphosphate" evidence="15">
    <location>
        <position position="1212"/>
    </location>
</feature>
<feature type="domain" description="Histidine kinase" evidence="17">
    <location>
        <begin position="812"/>
        <end position="1028"/>
    </location>
</feature>
<keyword evidence="11 16" id="KW-1133">Transmembrane helix</keyword>
<name>A0ABU1BCR0_PSEHA</name>
<reference evidence="21 22" key="1">
    <citation type="submission" date="2023-08" db="EMBL/GenBank/DDBJ databases">
        <title>Pseudoalteromonas haloplanktis LL1 genome.</title>
        <authorList>
            <person name="Wu S."/>
        </authorList>
    </citation>
    <scope>NUCLEOTIDE SEQUENCE [LARGE SCALE GENOMIC DNA]</scope>
    <source>
        <strain evidence="21 22">LL1</strain>
    </source>
</reference>
<keyword evidence="5" id="KW-0997">Cell inner membrane</keyword>
<sequence>MIKYRLVYFLAIFAVVFSFQLQAKSKSKTLTVGTVNFDILPYHRVSESGKFSGTFHAYLKDIALREHLLVKYHVYSNFTELFQALEDQKVDLVVGLHETQLRKKRFDFSIPIMSAPRGILINKELEQIKREELKNYRWVCVKSTSYCEFLNALKLPTVLEVQNSSEAKNYLDSSIADAYLDDYAALYYTLEYNKNKGVKLVSPLWLKNIDIKIAVQKGDHALLSIINRAIENIPSNVKQQYAALGGGSYQSAIAFSKFKVDLAETPDFFIKKPVITYAYYGDVHPIISTNTAGNAQGVVQDLFNLITQRSGIEFRFIKTSSNAELETLFRSKKVDIIPFGDVGKNANATVIELPTIFNLNYVSVTHSQFRAEVPNSGRVGYHSSFPLNDTFIDKHSQYSYESFSDVDDLFLALKNNQINILIVPKVIALAMLIEKYPGILSIHNQFDFSQPAHIIVSKDSPIASKLILNLMKTVTDSELNQVMKDYTNVTSQENSLLLLQFTMVLLLIIVLFLVAFFLWRLAVRGEMSKRIVAEKDALDKLNFIQNLIDDIPTMLVVQDQNNQRIMWNKAYRNTFEHYWDAEHKYLCKGLPRTQDIIAENEAVWRTGEVINREGDMLDSQGDLRHMVYTKKVNRNIDGVPNGLLTVMTDISEVIELKEAANIAQRLLKSITDAVPGGILQYCLSKGEEGYFSYLSKGSIKLLGFDHTSKSDQNYRITQIVSDDVDDLVDSFKLAAINYTDIDFTFRVKIDGEMHWCRIIAKIEHETSEQSKKTTWNGLVLDISDFKKSESALKEANSIAERAIKARSNFLATMSHELRTPIAGMAGLLELIKDSVLTDEQQFLLSNVEISLNNLLFLVNDILDFSKIEAGQLTLEYNQVNIDEALCNVIRVHAASAFSKGLEVVLNWHPTAINSCLVDSLRISQVISNLLHNAIKFTDVGSIIISVELCEDGLKIEIQDSGVGMTKLQVTKLFTPFEQGDSSVARRYGGTGLGMTITKQLLDAMHGQLNVESEVGQGTIVSIYVPIQNPVDLNLTEKHCWHLYGCSPFIEKQLILWGVSVHVSEITSFEKDLSCDCSIIIDENTIKSYFGREWLTKIEAFKAPMVILSQTANVLERLTSNVITLSDSPLYPDILRHAIRSITSSNIPDIISKQSITQLSPNFKLLIVEDNKVNQLLLTRQLNKLGVNFILADNGVEAIEIWPTMNFDLVLTDCHMPFKDGYQLTKELRSEKYDAQIPIIGVTADDSKKASEAALKAGMDGVLLKPYTLEQLHTKITKHLLTKVQSNQHIVSINEDVEQTVLAEKIIDLTEHWNNLFQSESDSMAKVFIDSIQSDITQLEGYLKDKNLFAVSKKLHTMKGAVSMVYLDRQVDLIKKIEAELTQKSFENVVPQVHKFINELLIILDELNVAYN</sequence>
<evidence type="ECO:0000256" key="5">
    <source>
        <dbReference type="ARBA" id="ARBA00022519"/>
    </source>
</evidence>
<dbReference type="EMBL" id="JAVIFY010000004">
    <property type="protein sequence ID" value="MDQ9091304.1"/>
    <property type="molecule type" value="Genomic_DNA"/>
</dbReference>
<keyword evidence="12" id="KW-0902">Two-component regulatory system</keyword>
<dbReference type="CDD" id="cd17546">
    <property type="entry name" value="REC_hyHK_CKI1_RcsC-like"/>
    <property type="match status" value="1"/>
</dbReference>
<feature type="domain" description="Response regulatory" evidence="18">
    <location>
        <begin position="1163"/>
        <end position="1279"/>
    </location>
</feature>
<dbReference type="Pfam" id="PF00072">
    <property type="entry name" value="Response_reg"/>
    <property type="match status" value="1"/>
</dbReference>
<feature type="domain" description="PAC" evidence="19">
    <location>
        <begin position="739"/>
        <end position="794"/>
    </location>
</feature>
<dbReference type="SMART" id="SM00062">
    <property type="entry name" value="PBPb"/>
    <property type="match status" value="1"/>
</dbReference>
<dbReference type="InterPro" id="IPR001789">
    <property type="entry name" value="Sig_transdc_resp-reg_receiver"/>
</dbReference>
<keyword evidence="9" id="KW-0418">Kinase</keyword>
<evidence type="ECO:0000259" key="19">
    <source>
        <dbReference type="PROSITE" id="PS50113"/>
    </source>
</evidence>
<accession>A0ABU1BCR0</accession>
<dbReference type="InterPro" id="IPR008207">
    <property type="entry name" value="Sig_transdc_His_kin_Hpt_dom"/>
</dbReference>
<dbReference type="Gene3D" id="3.30.565.10">
    <property type="entry name" value="Histidine kinase-like ATPase, C-terminal domain"/>
    <property type="match status" value="1"/>
</dbReference>
<evidence type="ECO:0000256" key="14">
    <source>
        <dbReference type="PROSITE-ProRule" id="PRU00110"/>
    </source>
</evidence>
<evidence type="ECO:0000256" key="3">
    <source>
        <dbReference type="ARBA" id="ARBA00012438"/>
    </source>
</evidence>
<evidence type="ECO:0000256" key="15">
    <source>
        <dbReference type="PROSITE-ProRule" id="PRU00169"/>
    </source>
</evidence>
<dbReference type="EC" id="2.7.13.3" evidence="3"/>
<dbReference type="InterPro" id="IPR036890">
    <property type="entry name" value="HATPase_C_sf"/>
</dbReference>
<comment type="subcellular location">
    <subcellularLocation>
        <location evidence="2">Cell inner membrane</location>
        <topology evidence="2">Multi-pass membrane protein</topology>
    </subcellularLocation>
</comment>
<dbReference type="InterPro" id="IPR000700">
    <property type="entry name" value="PAS-assoc_C"/>
</dbReference>
<keyword evidence="7" id="KW-0808">Transferase</keyword>
<feature type="domain" description="HPt" evidence="20">
    <location>
        <begin position="1316"/>
        <end position="1411"/>
    </location>
</feature>
<dbReference type="InterPro" id="IPR036641">
    <property type="entry name" value="HPT_dom_sf"/>
</dbReference>
<dbReference type="Gene3D" id="3.30.450.20">
    <property type="entry name" value="PAS domain"/>
    <property type="match status" value="2"/>
</dbReference>
<evidence type="ECO:0000256" key="2">
    <source>
        <dbReference type="ARBA" id="ARBA00004429"/>
    </source>
</evidence>
<dbReference type="InterPro" id="IPR011006">
    <property type="entry name" value="CheY-like_superfamily"/>
</dbReference>
<keyword evidence="10" id="KW-0547">Nucleotide-binding</keyword>
<dbReference type="InterPro" id="IPR035965">
    <property type="entry name" value="PAS-like_dom_sf"/>
</dbReference>
<evidence type="ECO:0000259" key="18">
    <source>
        <dbReference type="PROSITE" id="PS50110"/>
    </source>
</evidence>
<dbReference type="Gene3D" id="3.40.50.2300">
    <property type="match status" value="1"/>
</dbReference>
<dbReference type="CDD" id="cd00082">
    <property type="entry name" value="HisKA"/>
    <property type="match status" value="1"/>
</dbReference>
<dbReference type="SMART" id="SM00448">
    <property type="entry name" value="REC"/>
    <property type="match status" value="1"/>
</dbReference>
<dbReference type="SUPFAM" id="SSF53850">
    <property type="entry name" value="Periplasmic binding protein-like II"/>
    <property type="match status" value="2"/>
</dbReference>
<dbReference type="InterPro" id="IPR005467">
    <property type="entry name" value="His_kinase_dom"/>
</dbReference>
<keyword evidence="13 16" id="KW-0472">Membrane</keyword>
<evidence type="ECO:0000256" key="6">
    <source>
        <dbReference type="ARBA" id="ARBA00022553"/>
    </source>
</evidence>
<protein>
    <recommendedName>
        <fullName evidence="3">histidine kinase</fullName>
        <ecNumber evidence="3">2.7.13.3</ecNumber>
    </recommendedName>
</protein>
<dbReference type="SUPFAM" id="SSF55785">
    <property type="entry name" value="PYP-like sensor domain (PAS domain)"/>
    <property type="match status" value="1"/>
</dbReference>
<evidence type="ECO:0000259" key="17">
    <source>
        <dbReference type="PROSITE" id="PS50109"/>
    </source>
</evidence>
<dbReference type="PROSITE" id="PS50109">
    <property type="entry name" value="HIS_KIN"/>
    <property type="match status" value="1"/>
</dbReference>
<dbReference type="Gene3D" id="3.40.190.10">
    <property type="entry name" value="Periplasmic binding protein-like II"/>
    <property type="match status" value="4"/>
</dbReference>
<evidence type="ECO:0000256" key="10">
    <source>
        <dbReference type="ARBA" id="ARBA00022840"/>
    </source>
</evidence>
<gene>
    <name evidence="21" type="ORF">RC083_06825</name>
</gene>
<organism evidence="21 22">
    <name type="scientific">Pseudoalteromonas haloplanktis</name>
    <name type="common">Alteromonas haloplanktis</name>
    <dbReference type="NCBI Taxonomy" id="228"/>
    <lineage>
        <taxon>Bacteria</taxon>
        <taxon>Pseudomonadati</taxon>
        <taxon>Pseudomonadota</taxon>
        <taxon>Gammaproteobacteria</taxon>
        <taxon>Alteromonadales</taxon>
        <taxon>Pseudoalteromonadaceae</taxon>
        <taxon>Pseudoalteromonas</taxon>
    </lineage>
</organism>
<dbReference type="InterPro" id="IPR003661">
    <property type="entry name" value="HisK_dim/P_dom"/>
</dbReference>
<evidence type="ECO:0000256" key="7">
    <source>
        <dbReference type="ARBA" id="ARBA00022679"/>
    </source>
</evidence>
<dbReference type="PROSITE" id="PS50113">
    <property type="entry name" value="PAC"/>
    <property type="match status" value="1"/>
</dbReference>
<evidence type="ECO:0000256" key="11">
    <source>
        <dbReference type="ARBA" id="ARBA00022989"/>
    </source>
</evidence>
<dbReference type="SUPFAM" id="SSF55874">
    <property type="entry name" value="ATPase domain of HSP90 chaperone/DNA topoisomerase II/histidine kinase"/>
    <property type="match status" value="1"/>
</dbReference>
<dbReference type="CDD" id="cd16922">
    <property type="entry name" value="HATPase_EvgS-ArcB-TorS-like"/>
    <property type="match status" value="1"/>
</dbReference>
<dbReference type="Pfam" id="PF02518">
    <property type="entry name" value="HATPase_c"/>
    <property type="match status" value="1"/>
</dbReference>
<keyword evidence="8 16" id="KW-0812">Transmembrane</keyword>
<dbReference type="Pfam" id="PF00497">
    <property type="entry name" value="SBP_bac_3"/>
    <property type="match status" value="1"/>
</dbReference>
<dbReference type="Pfam" id="PF00512">
    <property type="entry name" value="HisKA"/>
    <property type="match status" value="1"/>
</dbReference>
<feature type="transmembrane region" description="Helical" evidence="16">
    <location>
        <begin position="497"/>
        <end position="519"/>
    </location>
</feature>
<dbReference type="PROSITE" id="PS50110">
    <property type="entry name" value="RESPONSE_REGULATORY"/>
    <property type="match status" value="1"/>
</dbReference>
<dbReference type="SUPFAM" id="SSF47384">
    <property type="entry name" value="Homodimeric domain of signal transducing histidine kinase"/>
    <property type="match status" value="1"/>
</dbReference>
<evidence type="ECO:0000256" key="16">
    <source>
        <dbReference type="SAM" id="Phobius"/>
    </source>
</evidence>
<evidence type="ECO:0000256" key="4">
    <source>
        <dbReference type="ARBA" id="ARBA00022475"/>
    </source>
</evidence>
<keyword evidence="22" id="KW-1185">Reference proteome</keyword>
<proteinExistence type="predicted"/>
<dbReference type="SUPFAM" id="SSF47226">
    <property type="entry name" value="Histidine-containing phosphotransfer domain, HPT domain"/>
    <property type="match status" value="1"/>
</dbReference>
<dbReference type="SMART" id="SM00388">
    <property type="entry name" value="HisKA"/>
    <property type="match status" value="1"/>
</dbReference>
<dbReference type="InterPro" id="IPR036097">
    <property type="entry name" value="HisK_dim/P_sf"/>
</dbReference>
<evidence type="ECO:0000313" key="21">
    <source>
        <dbReference type="EMBL" id="MDQ9091304.1"/>
    </source>
</evidence>
<dbReference type="Gene3D" id="1.20.120.160">
    <property type="entry name" value="HPT domain"/>
    <property type="match status" value="1"/>
</dbReference>
<dbReference type="InterPro" id="IPR001638">
    <property type="entry name" value="Solute-binding_3/MltF_N"/>
</dbReference>
<keyword evidence="6 15" id="KW-0597">Phosphoprotein</keyword>
<evidence type="ECO:0000313" key="22">
    <source>
        <dbReference type="Proteomes" id="UP001226574"/>
    </source>
</evidence>
<evidence type="ECO:0000256" key="1">
    <source>
        <dbReference type="ARBA" id="ARBA00000085"/>
    </source>
</evidence>
<dbReference type="SUPFAM" id="SSF52172">
    <property type="entry name" value="CheY-like"/>
    <property type="match status" value="1"/>
</dbReference>
<evidence type="ECO:0000256" key="8">
    <source>
        <dbReference type="ARBA" id="ARBA00022692"/>
    </source>
</evidence>
<dbReference type="RefSeq" id="WP_309038677.1">
    <property type="nucleotide sequence ID" value="NZ_JAVIFY010000004.1"/>
</dbReference>
<dbReference type="Gene3D" id="1.10.287.130">
    <property type="match status" value="1"/>
</dbReference>
<dbReference type="PANTHER" id="PTHR43047">
    <property type="entry name" value="TWO-COMPONENT HISTIDINE PROTEIN KINASE"/>
    <property type="match status" value="1"/>
</dbReference>
<keyword evidence="10" id="KW-0067">ATP-binding</keyword>
<dbReference type="Proteomes" id="UP001226574">
    <property type="component" value="Unassembled WGS sequence"/>
</dbReference>
<feature type="modified residue" description="Phosphohistidine" evidence="14">
    <location>
        <position position="1355"/>
    </location>
</feature>
<dbReference type="PANTHER" id="PTHR43047:SF72">
    <property type="entry name" value="OSMOSENSING HISTIDINE PROTEIN KINASE SLN1"/>
    <property type="match status" value="1"/>
</dbReference>
<dbReference type="InterPro" id="IPR003594">
    <property type="entry name" value="HATPase_dom"/>
</dbReference>
<dbReference type="PRINTS" id="PR00344">
    <property type="entry name" value="BCTRLSENSOR"/>
</dbReference>
<comment type="catalytic activity">
    <reaction evidence="1">
        <text>ATP + protein L-histidine = ADP + protein N-phospho-L-histidine.</text>
        <dbReference type="EC" id="2.7.13.3"/>
    </reaction>
</comment>
<evidence type="ECO:0000256" key="9">
    <source>
        <dbReference type="ARBA" id="ARBA00022777"/>
    </source>
</evidence>